<evidence type="ECO:0000313" key="3">
    <source>
        <dbReference type="Proteomes" id="UP000244450"/>
    </source>
</evidence>
<comment type="caution">
    <text evidence="2">The sequence shown here is derived from an EMBL/GenBank/DDBJ whole genome shotgun (WGS) entry which is preliminary data.</text>
</comment>
<reference evidence="2 3" key="1">
    <citation type="submission" date="2018-04" db="EMBL/GenBank/DDBJ databases">
        <title>Chitinophaga fuyangensis sp. nov., isolated from soil in a chemical factory.</title>
        <authorList>
            <person name="Chen K."/>
        </authorList>
    </citation>
    <scope>NUCLEOTIDE SEQUENCE [LARGE SCALE GENOMIC DNA]</scope>
    <source>
        <strain evidence="2 3">LY-1</strain>
    </source>
</reference>
<keyword evidence="3" id="KW-1185">Reference proteome</keyword>
<evidence type="ECO:0000313" key="2">
    <source>
        <dbReference type="EMBL" id="PUZ29497.1"/>
    </source>
</evidence>
<feature type="chain" id="PRO_5015674466" evidence="1">
    <location>
        <begin position="20"/>
        <end position="525"/>
    </location>
</feature>
<sequence>MRYIYSIILCCLLSLTAAAQQGFYIPAGGQAWIGSNKPVAVFCDVQHNGILGSNPNAILDFLGRQWNNGNNATLPDESADGLTGTGGTFFFMRGTGQQLVYGNYNVSTKSGTSFPNLTLNNTGGLLLADLSDLKIRRTLGFNTGLIYLNGWNLSVGQQNPGSITGYSDKAFVVTGTDVSGGRLYREQVGSADGKVVFPVGTTDDNYAPAAIENAGNTMDFNVRVFDSVYTAAITGPIINPPHVTQTWNVGHDGGVSGDVNLWLQHFNLREGDLYAASRDNGYISRYIAPSYDSLGAVPSLGQSGTLTQGAALPDATLHHRNFTALGSEEYFTKSVVDGTGIPADLIFNAWRIDENLVHTEWRTSQERNNKYFSLQRRLENEKDFREVATVATKAPGGNSSHRLDYDYQDNNDYDDWSYYRVKAVSKAGKETFSAIKAVPPMVSVTVFPNPNRGQFEVKLRGIHHVVTLRLINVWGQTVREYNFQNDTDVQVKNLAKATYLLVLYDQPTSRVIYTTKVIVIDNDGN</sequence>
<proteinExistence type="predicted"/>
<accession>A0A2T7BP90</accession>
<evidence type="ECO:0000256" key="1">
    <source>
        <dbReference type="SAM" id="SignalP"/>
    </source>
</evidence>
<protein>
    <submittedName>
        <fullName evidence="2">Uncharacterized protein</fullName>
    </submittedName>
</protein>
<dbReference type="AlphaFoldDB" id="A0A2T7BP90"/>
<dbReference type="InterPro" id="IPR026444">
    <property type="entry name" value="Secre_tail"/>
</dbReference>
<dbReference type="EMBL" id="QCYK01000001">
    <property type="protein sequence ID" value="PUZ29497.1"/>
    <property type="molecule type" value="Genomic_DNA"/>
</dbReference>
<gene>
    <name evidence="2" type="ORF">DCC81_08620</name>
</gene>
<keyword evidence="1" id="KW-0732">Signal</keyword>
<dbReference type="NCBIfam" id="TIGR04183">
    <property type="entry name" value="Por_Secre_tail"/>
    <property type="match status" value="1"/>
</dbReference>
<dbReference type="RefSeq" id="WP_108686134.1">
    <property type="nucleotide sequence ID" value="NZ_QCYK01000001.1"/>
</dbReference>
<organism evidence="2 3">
    <name type="scientific">Chitinophaga parva</name>
    <dbReference type="NCBI Taxonomy" id="2169414"/>
    <lineage>
        <taxon>Bacteria</taxon>
        <taxon>Pseudomonadati</taxon>
        <taxon>Bacteroidota</taxon>
        <taxon>Chitinophagia</taxon>
        <taxon>Chitinophagales</taxon>
        <taxon>Chitinophagaceae</taxon>
        <taxon>Chitinophaga</taxon>
    </lineage>
</organism>
<dbReference type="OrthoDB" id="600763at2"/>
<name>A0A2T7BP90_9BACT</name>
<dbReference type="Proteomes" id="UP000244450">
    <property type="component" value="Unassembled WGS sequence"/>
</dbReference>
<feature type="signal peptide" evidence="1">
    <location>
        <begin position="1"/>
        <end position="19"/>
    </location>
</feature>